<gene>
    <name evidence="1" type="ORF">D1631_15620</name>
</gene>
<dbReference type="EMBL" id="QWIU01000002">
    <property type="protein sequence ID" value="RNA63252.1"/>
    <property type="molecule type" value="Genomic_DNA"/>
</dbReference>
<evidence type="ECO:0000313" key="1">
    <source>
        <dbReference type="EMBL" id="RNA63252.1"/>
    </source>
</evidence>
<evidence type="ECO:0000313" key="2">
    <source>
        <dbReference type="Proteomes" id="UP000278775"/>
    </source>
</evidence>
<reference evidence="1 2" key="1">
    <citation type="submission" date="2018-08" db="EMBL/GenBank/DDBJ databases">
        <title>Chryseobacterium nematophagum: a novel matrix digesting pathogen of nematodes.</title>
        <authorList>
            <person name="Page A."/>
            <person name="Roberts M."/>
            <person name="Felix M.-A."/>
            <person name="Weir W."/>
        </authorList>
    </citation>
    <scope>NUCLEOTIDE SEQUENCE [LARGE SCALE GENOMIC DNA]</scope>
    <source>
        <strain evidence="1 2">JUb129</strain>
    </source>
</reference>
<sequence length="265" mass="31903">MKKAFSDEDLIKNLSLYYLNRHLKKKPIEKYHRKIDESSLHDREKYKKKSEILLLNSFMHHFPEVQFENFICESPDFIAKFNEKKIGIELTEVINHLEMKKVESNLNKIFRQAEILLEEEDTTKYRGVYFLEFNSTIKFDSLEDQQDIILSIYRSIKKNKPRGYVKSIRKSFHRRNVFITHEYNMNLFDELCSEKIVELIEKKNEKFPYYDTSVDECWLVIVSDMNSIASRYTFIQNKEHLKEVKSPFDKIFHLENLFGNITSIK</sequence>
<dbReference type="RefSeq" id="WP_122637229.1">
    <property type="nucleotide sequence ID" value="NZ_QWIU01000002.1"/>
</dbReference>
<proteinExistence type="predicted"/>
<protein>
    <submittedName>
        <fullName evidence="1">Uncharacterized protein</fullName>
    </submittedName>
</protein>
<accession>A0A3M7TI66</accession>
<dbReference type="OrthoDB" id="1271482at2"/>
<comment type="caution">
    <text evidence="1">The sequence shown here is derived from an EMBL/GenBank/DDBJ whole genome shotgun (WGS) entry which is preliminary data.</text>
</comment>
<organism evidence="1 2">
    <name type="scientific">Chryseobacterium nematophagum</name>
    <dbReference type="NCBI Taxonomy" id="2305228"/>
    <lineage>
        <taxon>Bacteria</taxon>
        <taxon>Pseudomonadati</taxon>
        <taxon>Bacteroidota</taxon>
        <taxon>Flavobacteriia</taxon>
        <taxon>Flavobacteriales</taxon>
        <taxon>Weeksellaceae</taxon>
        <taxon>Chryseobacterium group</taxon>
        <taxon>Chryseobacterium</taxon>
    </lineage>
</organism>
<dbReference type="Proteomes" id="UP000278775">
    <property type="component" value="Unassembled WGS sequence"/>
</dbReference>
<dbReference type="AlphaFoldDB" id="A0A3M7TI66"/>
<name>A0A3M7TI66_9FLAO</name>